<dbReference type="NCBIfam" id="TIGR00231">
    <property type="entry name" value="small_GTP"/>
    <property type="match status" value="1"/>
</dbReference>
<comment type="catalytic activity">
    <reaction evidence="10">
        <text>L-seryl-[protein] + ATP = O-phospho-L-seryl-[protein] + ADP + H(+)</text>
        <dbReference type="Rhea" id="RHEA:17989"/>
        <dbReference type="Rhea" id="RHEA-COMP:9863"/>
        <dbReference type="Rhea" id="RHEA-COMP:11604"/>
        <dbReference type="ChEBI" id="CHEBI:15378"/>
        <dbReference type="ChEBI" id="CHEBI:29999"/>
        <dbReference type="ChEBI" id="CHEBI:30616"/>
        <dbReference type="ChEBI" id="CHEBI:83421"/>
        <dbReference type="ChEBI" id="CHEBI:456216"/>
        <dbReference type="EC" id="2.7.11.1"/>
    </reaction>
</comment>
<dbReference type="SUPFAM" id="SSF52058">
    <property type="entry name" value="L domain-like"/>
    <property type="match status" value="1"/>
</dbReference>
<dbReference type="PRINTS" id="PR00449">
    <property type="entry name" value="RASTRNSFRMNG"/>
</dbReference>
<dbReference type="Pfam" id="PF08477">
    <property type="entry name" value="Roc"/>
    <property type="match status" value="1"/>
</dbReference>
<dbReference type="Pfam" id="PF25497">
    <property type="entry name" value="COR-B"/>
    <property type="match status" value="1"/>
</dbReference>
<dbReference type="PANTHER" id="PTHR47679">
    <property type="entry name" value="PROTEIN TORNADO 1"/>
    <property type="match status" value="1"/>
</dbReference>
<keyword evidence="3" id="KW-0808">Transferase</keyword>
<dbReference type="PROSITE" id="PS51424">
    <property type="entry name" value="ROC"/>
    <property type="match status" value="1"/>
</dbReference>
<dbReference type="GO" id="GO:0007165">
    <property type="term" value="P:signal transduction"/>
    <property type="evidence" value="ECO:0007669"/>
    <property type="project" value="InterPro"/>
</dbReference>
<dbReference type="EMBL" id="CACVAT010000408">
    <property type="protein sequence ID" value="CAA6825421.1"/>
    <property type="molecule type" value="Genomic_DNA"/>
</dbReference>
<dbReference type="PANTHER" id="PTHR47679:SF2">
    <property type="entry name" value="C-TERMINAL OF ROC (COR) DOMAIN-CONTAINING PROTEIN"/>
    <property type="match status" value="1"/>
</dbReference>
<evidence type="ECO:0000259" key="11">
    <source>
        <dbReference type="PROSITE" id="PS50104"/>
    </source>
</evidence>
<evidence type="ECO:0000313" key="13">
    <source>
        <dbReference type="EMBL" id="CAA6825421.1"/>
    </source>
</evidence>
<dbReference type="Gene3D" id="3.40.50.10140">
    <property type="entry name" value="Toll/interleukin-1 receptor homology (TIR) domain"/>
    <property type="match status" value="1"/>
</dbReference>
<gene>
    <name evidence="13" type="ORF">HELGO_WM44885</name>
</gene>
<evidence type="ECO:0000256" key="3">
    <source>
        <dbReference type="ARBA" id="ARBA00022679"/>
    </source>
</evidence>
<keyword evidence="7" id="KW-0067">ATP-binding</keyword>
<dbReference type="InterPro" id="IPR032171">
    <property type="entry name" value="COR-A"/>
</dbReference>
<dbReference type="InterPro" id="IPR027417">
    <property type="entry name" value="P-loop_NTPase"/>
</dbReference>
<dbReference type="InterPro" id="IPR032675">
    <property type="entry name" value="LRR_dom_sf"/>
</dbReference>
<dbReference type="PROSITE" id="PS50104">
    <property type="entry name" value="TIR"/>
    <property type="match status" value="1"/>
</dbReference>
<evidence type="ECO:0000256" key="2">
    <source>
        <dbReference type="ARBA" id="ARBA00022614"/>
    </source>
</evidence>
<dbReference type="Gene3D" id="1.10.10.10">
    <property type="entry name" value="Winged helix-like DNA-binding domain superfamily/Winged helix DNA-binding domain"/>
    <property type="match status" value="1"/>
</dbReference>
<dbReference type="InterPro" id="IPR035897">
    <property type="entry name" value="Toll_tir_struct_dom_sf"/>
</dbReference>
<evidence type="ECO:0000256" key="6">
    <source>
        <dbReference type="ARBA" id="ARBA00022777"/>
    </source>
</evidence>
<keyword evidence="5" id="KW-0547">Nucleotide-binding</keyword>
<organism evidence="13">
    <name type="scientific">uncultured Thiotrichaceae bacterium</name>
    <dbReference type="NCBI Taxonomy" id="298394"/>
    <lineage>
        <taxon>Bacteria</taxon>
        <taxon>Pseudomonadati</taxon>
        <taxon>Pseudomonadota</taxon>
        <taxon>Gammaproteobacteria</taxon>
        <taxon>Thiotrichales</taxon>
        <taxon>Thiotrichaceae</taxon>
        <taxon>environmental samples</taxon>
    </lineage>
</organism>
<dbReference type="SMART" id="SM00175">
    <property type="entry name" value="RAB"/>
    <property type="match status" value="1"/>
</dbReference>
<dbReference type="Gene3D" id="3.30.310.200">
    <property type="match status" value="1"/>
</dbReference>
<dbReference type="SUPFAM" id="SSF52200">
    <property type="entry name" value="Toll/Interleukin receptor TIR domain"/>
    <property type="match status" value="1"/>
</dbReference>
<dbReference type="Gene3D" id="3.80.10.10">
    <property type="entry name" value="Ribonuclease Inhibitor"/>
    <property type="match status" value="1"/>
</dbReference>
<evidence type="ECO:0000256" key="8">
    <source>
        <dbReference type="ARBA" id="ARBA00023134"/>
    </source>
</evidence>
<dbReference type="InterPro" id="IPR005225">
    <property type="entry name" value="Small_GTP-bd"/>
</dbReference>
<accession>A0A6S6TRP9</accession>
<dbReference type="InterPro" id="IPR000157">
    <property type="entry name" value="TIR_dom"/>
</dbReference>
<dbReference type="SUPFAM" id="SSF52540">
    <property type="entry name" value="P-loop containing nucleoside triphosphate hydrolases"/>
    <property type="match status" value="1"/>
</dbReference>
<dbReference type="Gene3D" id="3.40.50.300">
    <property type="entry name" value="P-loop containing nucleotide triphosphate hydrolases"/>
    <property type="match status" value="1"/>
</dbReference>
<feature type="domain" description="Roc" evidence="12">
    <location>
        <begin position="279"/>
        <end position="447"/>
    </location>
</feature>
<dbReference type="AlphaFoldDB" id="A0A6S6TRP9"/>
<dbReference type="InterPro" id="IPR020859">
    <property type="entry name" value="ROC"/>
</dbReference>
<dbReference type="SMART" id="SM00173">
    <property type="entry name" value="RAS"/>
    <property type="match status" value="1"/>
</dbReference>
<dbReference type="Pfam" id="PF12799">
    <property type="entry name" value="LRR_4"/>
    <property type="match status" value="1"/>
</dbReference>
<evidence type="ECO:0000256" key="1">
    <source>
        <dbReference type="ARBA" id="ARBA00012513"/>
    </source>
</evidence>
<dbReference type="PROSITE" id="PS51419">
    <property type="entry name" value="RAB"/>
    <property type="match status" value="1"/>
</dbReference>
<evidence type="ECO:0000256" key="7">
    <source>
        <dbReference type="ARBA" id="ARBA00022840"/>
    </source>
</evidence>
<dbReference type="InterPro" id="IPR036388">
    <property type="entry name" value="WH-like_DNA-bd_sf"/>
</dbReference>
<evidence type="ECO:0000256" key="5">
    <source>
        <dbReference type="ARBA" id="ARBA00022741"/>
    </source>
</evidence>
<dbReference type="Pfam" id="PF13676">
    <property type="entry name" value="TIR_2"/>
    <property type="match status" value="1"/>
</dbReference>
<evidence type="ECO:0000259" key="12">
    <source>
        <dbReference type="PROSITE" id="PS51424"/>
    </source>
</evidence>
<reference evidence="13" key="1">
    <citation type="submission" date="2020-01" db="EMBL/GenBank/DDBJ databases">
        <authorList>
            <person name="Meier V. D."/>
            <person name="Meier V D."/>
        </authorList>
    </citation>
    <scope>NUCLEOTIDE SEQUENCE</scope>
    <source>
        <strain evidence="13">HLG_WM_MAG_09</strain>
    </source>
</reference>
<evidence type="ECO:0000256" key="10">
    <source>
        <dbReference type="ARBA" id="ARBA00048679"/>
    </source>
</evidence>
<dbReference type="InterPro" id="IPR057263">
    <property type="entry name" value="COR-B"/>
</dbReference>
<keyword evidence="8" id="KW-0342">GTP-binding</keyword>
<protein>
    <recommendedName>
        <fullName evidence="1">non-specific serine/threonine protein kinase</fullName>
        <ecNumber evidence="1">2.7.11.1</ecNumber>
    </recommendedName>
</protein>
<evidence type="ECO:0000256" key="9">
    <source>
        <dbReference type="ARBA" id="ARBA00047899"/>
    </source>
</evidence>
<dbReference type="Gene3D" id="1.10.10.2200">
    <property type="match status" value="1"/>
</dbReference>
<keyword evidence="4" id="KW-0677">Repeat</keyword>
<dbReference type="Pfam" id="PF16095">
    <property type="entry name" value="COR-A"/>
    <property type="match status" value="1"/>
</dbReference>
<evidence type="ECO:0000256" key="4">
    <source>
        <dbReference type="ARBA" id="ARBA00022737"/>
    </source>
</evidence>
<dbReference type="InterPro" id="IPR025875">
    <property type="entry name" value="Leu-rich_rpt_4"/>
</dbReference>
<dbReference type="GO" id="GO:0005524">
    <property type="term" value="F:ATP binding"/>
    <property type="evidence" value="ECO:0007669"/>
    <property type="project" value="UniProtKB-KW"/>
</dbReference>
<sequence>MEQTPEEKAQEIIEAELEARTGVLNLNGLGLKKVPELVRELTWLRVICLGEYNYWNLKEEQLDTEFKECRPNSIECLPDWFAQFQALSVLTVDDTQINNLALPTNLTSLQHINCSGTPVSDLNPLSGLPDLQHISCGGTQVSDLSPLSGLSSLQHVSCDNTQVSDLSPLSGLLGLRGISCNNTEVSDLSPLSDLSDLYYIFCNRTMVSDLSPLSGLSSLVYVNCVDTPVSDLSPLKNQLKQGLHVSSHGCPLFIPPPEFAEQGQESIVEYFNQLDEDDGASSLNEIKIILLGEGTAGKTSLVRRLQGQGFNPKEGQTHGIRIRKQLFDIDDEQATARIWDFGGQETMHATHQFFLSERCIYVLVLNSRQGEDRDKAEYWLKHARSYGGNSPVLMVLNKIDENRAFEMDRRFLSEKYPQIQDYYRLSCKTGEGVDEFRQGLLSQIEQAKSRKTPFPTAWSRVKKHFDSLDEDYINNAAYQQICHEHNVDKPLSQSVLLNFLHDLGVLVNFDKLLQYCDMQILNPLWLTNGVYRVVTSSRVADNHGLLLRGELDEVINGEVQEADNTLEEPYLYPKDKLPIIIEVMQKFELCYQLDHAHYVIPSLLAKEEPEFCLEGAVIHFEVHFSDFLPPGLFPRLMVKLHHYIDGTNNWRSGMFLHKPEVFNARARIQVDREDKKLIIHCCGEEPRKLLSFIRKTVEEVAGSYAQLEYDEKVVVPNESKQRVFKDYDDLVIHEEEGEETIFVSELRQRISVSDILDGVEDPKMRDKEAQTPVKAFISYSRKDSEGLEKLISALAPAQHLGNLELWHDKAIDAGEEWEKTIFDELEQSDIVLCLISADFINSDFCNRELNKSLARHAKGLQRVIPVQWRSCNWDGLPIAGLQGLVNESIRSLPEHERDDAWTAAAKKLDPQIEEVRKVVLSRPERRHGRDW</sequence>
<keyword evidence="2" id="KW-0433">Leucine-rich repeat</keyword>
<dbReference type="SMART" id="SM00255">
    <property type="entry name" value="TIR"/>
    <property type="match status" value="1"/>
</dbReference>
<name>A0A6S6TRP9_9GAMM</name>
<dbReference type="GO" id="GO:0016301">
    <property type="term" value="F:kinase activity"/>
    <property type="evidence" value="ECO:0007669"/>
    <property type="project" value="UniProtKB-KW"/>
</dbReference>
<comment type="catalytic activity">
    <reaction evidence="9">
        <text>L-threonyl-[protein] + ATP = O-phospho-L-threonyl-[protein] + ADP + H(+)</text>
        <dbReference type="Rhea" id="RHEA:46608"/>
        <dbReference type="Rhea" id="RHEA-COMP:11060"/>
        <dbReference type="Rhea" id="RHEA-COMP:11605"/>
        <dbReference type="ChEBI" id="CHEBI:15378"/>
        <dbReference type="ChEBI" id="CHEBI:30013"/>
        <dbReference type="ChEBI" id="CHEBI:30616"/>
        <dbReference type="ChEBI" id="CHEBI:61977"/>
        <dbReference type="ChEBI" id="CHEBI:456216"/>
        <dbReference type="EC" id="2.7.11.1"/>
    </reaction>
</comment>
<feature type="domain" description="TIR" evidence="11">
    <location>
        <begin position="771"/>
        <end position="896"/>
    </location>
</feature>
<proteinExistence type="predicted"/>
<dbReference type="GO" id="GO:0005525">
    <property type="term" value="F:GTP binding"/>
    <property type="evidence" value="ECO:0007669"/>
    <property type="project" value="InterPro"/>
</dbReference>
<keyword evidence="6" id="KW-0418">Kinase</keyword>
<dbReference type="EC" id="2.7.11.1" evidence="1"/>